<accession>A0A5E4TU92</accession>
<dbReference type="Pfam" id="PF17288">
    <property type="entry name" value="Terminase_3C"/>
    <property type="match status" value="1"/>
</dbReference>
<proteinExistence type="predicted"/>
<dbReference type="Gene3D" id="3.30.420.280">
    <property type="match status" value="1"/>
</dbReference>
<dbReference type="PANTHER" id="PTHR39184">
    <property type="match status" value="1"/>
</dbReference>
<dbReference type="InterPro" id="IPR006437">
    <property type="entry name" value="Phage_terminase_lsu"/>
</dbReference>
<dbReference type="Gene3D" id="3.40.50.300">
    <property type="entry name" value="P-loop containing nucleotide triphosphate hydrolases"/>
    <property type="match status" value="1"/>
</dbReference>
<feature type="domain" description="Phage terminase large subunit C-terminal" evidence="2">
    <location>
        <begin position="385"/>
        <end position="475"/>
    </location>
</feature>
<evidence type="ECO:0000259" key="1">
    <source>
        <dbReference type="Pfam" id="PF04466"/>
    </source>
</evidence>
<dbReference type="EMBL" id="CABPSJ010000002">
    <property type="protein sequence ID" value="VVD90802.1"/>
    <property type="molecule type" value="Genomic_DNA"/>
</dbReference>
<sequence length="502" mass="56751">MAARVTLARIERLERVSESMKQDDAPPVFGICDMDRNVLRCRDVRGELTDAAPTVLIGERLEPLLYKRRLKIVVGGRGSMKTRTIVSILVGKAKVQRERVLCLREIQNSIEDSSKAELDDEIERRSLGKTFLTRKNSIIVPGTRSRFMFRGMYRNIQAIKGISGVTTAWIDEAENISRASLDYLMPTIREPGSEVVISFNPNKEHDPVYADLVAPYEDQLAANDGVYDSGDPDGVLIIICNHNHNPWLPKELAIQRDQMRARDLDRYNWIWEGKFNRKSDELIFSGKFRFAAFETPANARFFFGADWGFAQDPTTLNRAFVQGNTLYIDYEANSHAQNKGAGVDLDEIWKLFAGKDRMRGTQSLQWKPSDDLKFPGIPGARVWPIKADCARPETISLVKKQGFNISAAEKWGGSVEDGITFLRGFDEIVIHTRCVNTIKEFENYSYKVDKITGEILPVIVDKWNHHIDGIRYSMDGFIRGRTGLKINPDAAMAAARASMAHS</sequence>
<name>A0A5E4TU92_9BURK</name>
<evidence type="ECO:0000259" key="2">
    <source>
        <dbReference type="Pfam" id="PF17288"/>
    </source>
</evidence>
<dbReference type="InterPro" id="IPR027417">
    <property type="entry name" value="P-loop_NTPase"/>
</dbReference>
<organism evidence="3 4">
    <name type="scientific">Pandoraea communis</name>
    <dbReference type="NCBI Taxonomy" id="2508297"/>
    <lineage>
        <taxon>Bacteria</taxon>
        <taxon>Pseudomonadati</taxon>
        <taxon>Pseudomonadota</taxon>
        <taxon>Betaproteobacteria</taxon>
        <taxon>Burkholderiales</taxon>
        <taxon>Burkholderiaceae</taxon>
        <taxon>Pandoraea</taxon>
    </lineage>
</organism>
<dbReference type="InterPro" id="IPR035412">
    <property type="entry name" value="Terminase_L_N"/>
</dbReference>
<reference evidence="3 4" key="1">
    <citation type="submission" date="2019-08" db="EMBL/GenBank/DDBJ databases">
        <authorList>
            <person name="Peeters C."/>
        </authorList>
    </citation>
    <scope>NUCLEOTIDE SEQUENCE [LARGE SCALE GENOMIC DNA]</scope>
    <source>
        <strain evidence="3 4">LMG 31110</strain>
    </source>
</reference>
<dbReference type="InterPro" id="IPR035413">
    <property type="entry name" value="Terminase_L_C"/>
</dbReference>
<dbReference type="PANTHER" id="PTHR39184:SF1">
    <property type="entry name" value="PBSX PHAGE TERMINASE LARGE SUBUNIT"/>
    <property type="match status" value="1"/>
</dbReference>
<feature type="domain" description="Phage terminase large subunit N-terminal" evidence="1">
    <location>
        <begin position="68"/>
        <end position="273"/>
    </location>
</feature>
<protein>
    <recommendedName>
        <fullName evidence="5">Terminase</fullName>
    </recommendedName>
</protein>
<dbReference type="OrthoDB" id="5684611at2"/>
<evidence type="ECO:0000313" key="3">
    <source>
        <dbReference type="EMBL" id="VVD90802.1"/>
    </source>
</evidence>
<dbReference type="InterPro" id="IPR052380">
    <property type="entry name" value="Viral_DNA_packaging_terminase"/>
</dbReference>
<dbReference type="Proteomes" id="UP000337189">
    <property type="component" value="Unassembled WGS sequence"/>
</dbReference>
<dbReference type="Pfam" id="PF04466">
    <property type="entry name" value="Terminase_3"/>
    <property type="match status" value="1"/>
</dbReference>
<gene>
    <name evidence="3" type="ORF">PCO31110_01609</name>
</gene>
<dbReference type="AlphaFoldDB" id="A0A5E4TU92"/>
<dbReference type="RefSeq" id="WP_150690105.1">
    <property type="nucleotide sequence ID" value="NZ_CABPSJ010000002.1"/>
</dbReference>
<evidence type="ECO:0000313" key="4">
    <source>
        <dbReference type="Proteomes" id="UP000337189"/>
    </source>
</evidence>
<evidence type="ECO:0008006" key="5">
    <source>
        <dbReference type="Google" id="ProtNLM"/>
    </source>
</evidence>
<dbReference type="NCBIfam" id="TIGR01547">
    <property type="entry name" value="phage_term_2"/>
    <property type="match status" value="1"/>
</dbReference>